<feature type="transmembrane region" description="Helical" evidence="7">
    <location>
        <begin position="137"/>
        <end position="156"/>
    </location>
</feature>
<feature type="transmembrane region" description="Helical" evidence="7">
    <location>
        <begin position="109"/>
        <end position="131"/>
    </location>
</feature>
<feature type="domain" description="ABC transmembrane type-1" evidence="8">
    <location>
        <begin position="71"/>
        <end position="251"/>
    </location>
</feature>
<evidence type="ECO:0000256" key="1">
    <source>
        <dbReference type="ARBA" id="ARBA00004651"/>
    </source>
</evidence>
<reference evidence="9" key="1">
    <citation type="submission" date="2020-07" db="EMBL/GenBank/DDBJ databases">
        <title>Huge and variable diversity of episymbiotic CPR bacteria and DPANN archaea in groundwater ecosystems.</title>
        <authorList>
            <person name="He C.Y."/>
            <person name="Keren R."/>
            <person name="Whittaker M."/>
            <person name="Farag I.F."/>
            <person name="Doudna J."/>
            <person name="Cate J.H.D."/>
            <person name="Banfield J.F."/>
        </authorList>
    </citation>
    <scope>NUCLEOTIDE SEQUENCE</scope>
    <source>
        <strain evidence="9">NC_groundwater_763_Ag_S-0.2um_68_21</strain>
    </source>
</reference>
<gene>
    <name evidence="9" type="ORF">HYZ11_04870</name>
</gene>
<keyword evidence="2 7" id="KW-0813">Transport</keyword>
<evidence type="ECO:0000259" key="8">
    <source>
        <dbReference type="PROSITE" id="PS50928"/>
    </source>
</evidence>
<keyword evidence="4 7" id="KW-0812">Transmembrane</keyword>
<dbReference type="Pfam" id="PF00528">
    <property type="entry name" value="BPD_transp_1"/>
    <property type="match status" value="1"/>
</dbReference>
<evidence type="ECO:0000256" key="2">
    <source>
        <dbReference type="ARBA" id="ARBA00022448"/>
    </source>
</evidence>
<accession>A0A932HYR2</accession>
<dbReference type="SUPFAM" id="SSF161098">
    <property type="entry name" value="MetI-like"/>
    <property type="match status" value="1"/>
</dbReference>
<comment type="subcellular location">
    <subcellularLocation>
        <location evidence="1 7">Cell membrane</location>
        <topology evidence="1 7">Multi-pass membrane protein</topology>
    </subcellularLocation>
</comment>
<evidence type="ECO:0000256" key="6">
    <source>
        <dbReference type="ARBA" id="ARBA00023136"/>
    </source>
</evidence>
<feature type="transmembrane region" description="Helical" evidence="7">
    <location>
        <begin position="204"/>
        <end position="225"/>
    </location>
</feature>
<dbReference type="EMBL" id="JACPUR010000013">
    <property type="protein sequence ID" value="MBI3126918.1"/>
    <property type="molecule type" value="Genomic_DNA"/>
</dbReference>
<evidence type="ECO:0000313" key="9">
    <source>
        <dbReference type="EMBL" id="MBI3126918.1"/>
    </source>
</evidence>
<dbReference type="Gene3D" id="1.10.3720.10">
    <property type="entry name" value="MetI-like"/>
    <property type="match status" value="1"/>
</dbReference>
<dbReference type="PANTHER" id="PTHR30151:SF0">
    <property type="entry name" value="ABC TRANSPORTER PERMEASE PROTEIN MJ0413-RELATED"/>
    <property type="match status" value="1"/>
</dbReference>
<organism evidence="9 10">
    <name type="scientific">Tectimicrobiota bacterium</name>
    <dbReference type="NCBI Taxonomy" id="2528274"/>
    <lineage>
        <taxon>Bacteria</taxon>
        <taxon>Pseudomonadati</taxon>
        <taxon>Nitrospinota/Tectimicrobiota group</taxon>
        <taxon>Candidatus Tectimicrobiota</taxon>
    </lineage>
</organism>
<dbReference type="Proteomes" id="UP000782312">
    <property type="component" value="Unassembled WGS sequence"/>
</dbReference>
<keyword evidence="6 7" id="KW-0472">Membrane</keyword>
<dbReference type="GO" id="GO:0055085">
    <property type="term" value="P:transmembrane transport"/>
    <property type="evidence" value="ECO:0007669"/>
    <property type="project" value="InterPro"/>
</dbReference>
<dbReference type="PROSITE" id="PS50928">
    <property type="entry name" value="ABC_TM1"/>
    <property type="match status" value="1"/>
</dbReference>
<proteinExistence type="inferred from homology"/>
<dbReference type="GO" id="GO:0005886">
    <property type="term" value="C:plasma membrane"/>
    <property type="evidence" value="ECO:0007669"/>
    <property type="project" value="UniProtKB-SubCell"/>
</dbReference>
<evidence type="ECO:0000256" key="4">
    <source>
        <dbReference type="ARBA" id="ARBA00022692"/>
    </source>
</evidence>
<comment type="similarity">
    <text evidence="7">Belongs to the binding-protein-dependent transport system permease family.</text>
</comment>
<evidence type="ECO:0000313" key="10">
    <source>
        <dbReference type="Proteomes" id="UP000782312"/>
    </source>
</evidence>
<keyword evidence="5 7" id="KW-1133">Transmembrane helix</keyword>
<name>A0A932HYR2_UNCTE</name>
<protein>
    <submittedName>
        <fullName evidence="9">ABC transporter permease</fullName>
    </submittedName>
</protein>
<comment type="caution">
    <text evidence="9">The sequence shown here is derived from an EMBL/GenBank/DDBJ whole genome shotgun (WGS) entry which is preliminary data.</text>
</comment>
<dbReference type="PANTHER" id="PTHR30151">
    <property type="entry name" value="ALKANE SULFONATE ABC TRANSPORTER-RELATED, MEMBRANE SUBUNIT"/>
    <property type="match status" value="1"/>
</dbReference>
<keyword evidence="3" id="KW-1003">Cell membrane</keyword>
<dbReference type="InterPro" id="IPR000515">
    <property type="entry name" value="MetI-like"/>
</dbReference>
<dbReference type="AlphaFoldDB" id="A0A932HYR2"/>
<sequence>MTTLSRGTVGLPLTPGYWNRARLVRTASYAVALAFWEIAGRILGKLFLAPPTEVAAALAEVTLTGELVLATLVSAQALAVGFAAAVLVGIPLGMFMGRFESVERFFEPYISAFFVTPVSALIPVIIIWFGIGIEARVIVVFSFCFFDVVINTFSGVRDVRYDLIEPVRSLGASQRQIFQKVVLPAAAPFILTGIRLGLGRAIRGMIIAELLLATTGLGGMIVSYSGVFRTDVVFAVVIVIVIYGLGSVRLVKAIETWLFPWKESSTIRSGMEAKAPAGAEG</sequence>
<dbReference type="CDD" id="cd06261">
    <property type="entry name" value="TM_PBP2"/>
    <property type="match status" value="1"/>
</dbReference>
<dbReference type="InterPro" id="IPR035906">
    <property type="entry name" value="MetI-like_sf"/>
</dbReference>
<feature type="transmembrane region" description="Helical" evidence="7">
    <location>
        <begin position="68"/>
        <end position="97"/>
    </location>
</feature>
<feature type="transmembrane region" description="Helical" evidence="7">
    <location>
        <begin position="177"/>
        <end position="198"/>
    </location>
</feature>
<evidence type="ECO:0000256" key="3">
    <source>
        <dbReference type="ARBA" id="ARBA00022475"/>
    </source>
</evidence>
<evidence type="ECO:0000256" key="5">
    <source>
        <dbReference type="ARBA" id="ARBA00022989"/>
    </source>
</evidence>
<feature type="transmembrane region" description="Helical" evidence="7">
    <location>
        <begin position="232"/>
        <end position="251"/>
    </location>
</feature>
<evidence type="ECO:0000256" key="7">
    <source>
        <dbReference type="RuleBase" id="RU363032"/>
    </source>
</evidence>